<dbReference type="GO" id="GO:0005886">
    <property type="term" value="C:plasma membrane"/>
    <property type="evidence" value="ECO:0007669"/>
    <property type="project" value="TreeGrafter"/>
</dbReference>
<gene>
    <name evidence="3" type="ORF">MGAD_59100</name>
</gene>
<dbReference type="PANTHER" id="PTHR24222">
    <property type="entry name" value="ABC TRANSPORTER B FAMILY"/>
    <property type="match status" value="1"/>
</dbReference>
<evidence type="ECO:0000256" key="1">
    <source>
        <dbReference type="SAM" id="MobiDB-lite"/>
    </source>
</evidence>
<feature type="region of interest" description="Disordered" evidence="1">
    <location>
        <begin position="63"/>
        <end position="93"/>
    </location>
</feature>
<dbReference type="Pfam" id="PF00005">
    <property type="entry name" value="ABC_tran"/>
    <property type="match status" value="1"/>
</dbReference>
<evidence type="ECO:0000313" key="3">
    <source>
        <dbReference type="EMBL" id="BBZ21575.1"/>
    </source>
</evidence>
<accession>A0A7I7WXK8</accession>
<proteinExistence type="predicted"/>
<dbReference type="GO" id="GO:0005524">
    <property type="term" value="F:ATP binding"/>
    <property type="evidence" value="ECO:0007669"/>
    <property type="project" value="InterPro"/>
</dbReference>
<dbReference type="Gene3D" id="3.40.50.300">
    <property type="entry name" value="P-loop containing nucleotide triphosphate hydrolases"/>
    <property type="match status" value="1"/>
</dbReference>
<protein>
    <recommendedName>
        <fullName evidence="2">ABC transporter domain-containing protein</fullName>
    </recommendedName>
</protein>
<dbReference type="AlphaFoldDB" id="A0A7I7WXK8"/>
<name>A0A7I7WXK8_MYCGU</name>
<dbReference type="Proteomes" id="UP000466187">
    <property type="component" value="Chromosome"/>
</dbReference>
<feature type="domain" description="ABC transporter" evidence="2">
    <location>
        <begin position="2"/>
        <end position="66"/>
    </location>
</feature>
<organism evidence="3 4">
    <name type="scientific">Mycolicibacterium gadium</name>
    <name type="common">Mycobacterium gadium</name>
    <dbReference type="NCBI Taxonomy" id="1794"/>
    <lineage>
        <taxon>Bacteria</taxon>
        <taxon>Bacillati</taxon>
        <taxon>Actinomycetota</taxon>
        <taxon>Actinomycetes</taxon>
        <taxon>Mycobacteriales</taxon>
        <taxon>Mycobacteriaceae</taxon>
        <taxon>Mycolicibacterium</taxon>
    </lineage>
</organism>
<dbReference type="EMBL" id="AP022608">
    <property type="protein sequence ID" value="BBZ21575.1"/>
    <property type="molecule type" value="Genomic_DNA"/>
</dbReference>
<dbReference type="KEGG" id="mgad:MGAD_59100"/>
<dbReference type="GO" id="GO:0042626">
    <property type="term" value="F:ATPase-coupled transmembrane transporter activity"/>
    <property type="evidence" value="ECO:0007669"/>
    <property type="project" value="TreeGrafter"/>
</dbReference>
<sequence length="93" mass="10124">MLASLVSRLHDVTEGAIRIDGTDIREMSLPTLRKTVATAFEDPTLFSMSVAENLRLGAPDATNEEMARRSTSQPHSSFTTCRSVWTPASASRA</sequence>
<dbReference type="InterPro" id="IPR003439">
    <property type="entry name" value="ABC_transporter-like_ATP-bd"/>
</dbReference>
<evidence type="ECO:0000259" key="2">
    <source>
        <dbReference type="Pfam" id="PF00005"/>
    </source>
</evidence>
<feature type="compositionally biased region" description="Polar residues" evidence="1">
    <location>
        <begin position="69"/>
        <end position="93"/>
    </location>
</feature>
<dbReference type="SUPFAM" id="SSF52540">
    <property type="entry name" value="P-loop containing nucleoside triphosphate hydrolases"/>
    <property type="match status" value="1"/>
</dbReference>
<reference evidence="3 4" key="1">
    <citation type="journal article" date="2019" name="Emerg. Microbes Infect.">
        <title>Comprehensive subspecies identification of 175 nontuberculous mycobacteria species based on 7547 genomic profiles.</title>
        <authorList>
            <person name="Matsumoto Y."/>
            <person name="Kinjo T."/>
            <person name="Motooka D."/>
            <person name="Nabeya D."/>
            <person name="Jung N."/>
            <person name="Uechi K."/>
            <person name="Horii T."/>
            <person name="Iida T."/>
            <person name="Fujita J."/>
            <person name="Nakamura S."/>
        </authorList>
    </citation>
    <scope>NUCLEOTIDE SEQUENCE [LARGE SCALE GENOMIC DNA]</scope>
    <source>
        <strain evidence="3 4">JCM 12688</strain>
    </source>
</reference>
<dbReference type="GO" id="GO:0016887">
    <property type="term" value="F:ATP hydrolysis activity"/>
    <property type="evidence" value="ECO:0007669"/>
    <property type="project" value="InterPro"/>
</dbReference>
<evidence type="ECO:0000313" key="4">
    <source>
        <dbReference type="Proteomes" id="UP000466187"/>
    </source>
</evidence>
<dbReference type="InterPro" id="IPR027417">
    <property type="entry name" value="P-loop_NTPase"/>
</dbReference>
<dbReference type="InterPro" id="IPR039421">
    <property type="entry name" value="Type_1_exporter"/>
</dbReference>
<dbReference type="PANTHER" id="PTHR24222:SF76">
    <property type="entry name" value="MYCOBACTIN IMPORT ATP-BINDING_PERMEASE PROTEIN IRTB"/>
    <property type="match status" value="1"/>
</dbReference>